<gene>
    <name evidence="3" type="ORF">GCM10007063_27040</name>
</gene>
<dbReference type="InterPro" id="IPR042100">
    <property type="entry name" value="Bug_dom1"/>
</dbReference>
<accession>A0A917Q0D0</accession>
<dbReference type="Proteomes" id="UP000658382">
    <property type="component" value="Unassembled WGS sequence"/>
</dbReference>
<name>A0A917Q0D0_9BACI</name>
<keyword evidence="2" id="KW-0732">Signal</keyword>
<dbReference type="PANTHER" id="PTHR42928:SF5">
    <property type="entry name" value="BLR1237 PROTEIN"/>
    <property type="match status" value="1"/>
</dbReference>
<reference evidence="3" key="2">
    <citation type="submission" date="2020-09" db="EMBL/GenBank/DDBJ databases">
        <authorList>
            <person name="Sun Q."/>
            <person name="Ohkuma M."/>
        </authorList>
    </citation>
    <scope>NUCLEOTIDE SEQUENCE</scope>
    <source>
        <strain evidence="3">JCM 12580</strain>
    </source>
</reference>
<dbReference type="Pfam" id="PF03401">
    <property type="entry name" value="TctC"/>
    <property type="match status" value="1"/>
</dbReference>
<proteinExistence type="inferred from homology"/>
<comment type="similarity">
    <text evidence="1">Belongs to the UPF0065 (bug) family.</text>
</comment>
<dbReference type="Gene3D" id="3.40.190.10">
    <property type="entry name" value="Periplasmic binding protein-like II"/>
    <property type="match status" value="1"/>
</dbReference>
<evidence type="ECO:0000313" key="4">
    <source>
        <dbReference type="Proteomes" id="UP000658382"/>
    </source>
</evidence>
<evidence type="ECO:0000313" key="3">
    <source>
        <dbReference type="EMBL" id="GGK03443.1"/>
    </source>
</evidence>
<dbReference type="PROSITE" id="PS51257">
    <property type="entry name" value="PROKAR_LIPOPROTEIN"/>
    <property type="match status" value="1"/>
</dbReference>
<evidence type="ECO:0000256" key="1">
    <source>
        <dbReference type="ARBA" id="ARBA00006987"/>
    </source>
</evidence>
<keyword evidence="4" id="KW-1185">Reference proteome</keyword>
<dbReference type="Gene3D" id="3.40.190.150">
    <property type="entry name" value="Bordetella uptake gene, domain 1"/>
    <property type="match status" value="1"/>
</dbReference>
<dbReference type="EMBL" id="BMNQ01000048">
    <property type="protein sequence ID" value="GGK03443.1"/>
    <property type="molecule type" value="Genomic_DNA"/>
</dbReference>
<organism evidence="3 4">
    <name type="scientific">Lentibacillus kapialis</name>
    <dbReference type="NCBI Taxonomy" id="340214"/>
    <lineage>
        <taxon>Bacteria</taxon>
        <taxon>Bacillati</taxon>
        <taxon>Bacillota</taxon>
        <taxon>Bacilli</taxon>
        <taxon>Bacillales</taxon>
        <taxon>Bacillaceae</taxon>
        <taxon>Lentibacillus</taxon>
    </lineage>
</organism>
<evidence type="ECO:0008006" key="5">
    <source>
        <dbReference type="Google" id="ProtNLM"/>
    </source>
</evidence>
<feature type="chain" id="PRO_5039510502" description="Tripartite tricarboxylate transporter substrate binding protein" evidence="2">
    <location>
        <begin position="22"/>
        <end position="335"/>
    </location>
</feature>
<reference evidence="3" key="1">
    <citation type="journal article" date="2014" name="Int. J. Syst. Evol. Microbiol.">
        <title>Complete genome sequence of Corynebacterium casei LMG S-19264T (=DSM 44701T), isolated from a smear-ripened cheese.</title>
        <authorList>
            <consortium name="US DOE Joint Genome Institute (JGI-PGF)"/>
            <person name="Walter F."/>
            <person name="Albersmeier A."/>
            <person name="Kalinowski J."/>
            <person name="Ruckert C."/>
        </authorList>
    </citation>
    <scope>NUCLEOTIDE SEQUENCE</scope>
    <source>
        <strain evidence="3">JCM 12580</strain>
    </source>
</reference>
<sequence>MKKKNFIFATAILIMTIVFLAACNSSEGSTSGDSSSDSSSNFPNKPITVIVPWSAGGGTDTGTRVLQPYLEEELGVTVNVVNKTGGGGWVGWNELANAKPDGYTIGVANSPHIITGYLNPSLNRDKDLDNFIGLGMHVIDPDTIAIRPDDDRFSTLEELIDYAKENEVTVSATGEGKDEHLVMLNFNKKYGTNFKPVHFEGASESKSNVLGGHVDVLVANLGEVLSLHDNKEVKVLGVAAQERSDFMPNVPTLEEEGFEVYQESSRGFIAPADTNEEAVKVLKEALDKTINNEDHIKEMNELGFGVNHESGEDYMNILKKDEQAILELTDLLGWE</sequence>
<feature type="signal peptide" evidence="2">
    <location>
        <begin position="1"/>
        <end position="21"/>
    </location>
</feature>
<protein>
    <recommendedName>
        <fullName evidence="5">Tripartite tricarboxylate transporter substrate binding protein</fullName>
    </recommendedName>
</protein>
<evidence type="ECO:0000256" key="2">
    <source>
        <dbReference type="SAM" id="SignalP"/>
    </source>
</evidence>
<dbReference type="PIRSF" id="PIRSF017082">
    <property type="entry name" value="YflP"/>
    <property type="match status" value="1"/>
</dbReference>
<dbReference type="InterPro" id="IPR005064">
    <property type="entry name" value="BUG"/>
</dbReference>
<dbReference type="CDD" id="cd07012">
    <property type="entry name" value="PBP2_Bug_TTT"/>
    <property type="match status" value="1"/>
</dbReference>
<dbReference type="AlphaFoldDB" id="A0A917Q0D0"/>
<comment type="caution">
    <text evidence="3">The sequence shown here is derived from an EMBL/GenBank/DDBJ whole genome shotgun (WGS) entry which is preliminary data.</text>
</comment>
<dbReference type="PANTHER" id="PTHR42928">
    <property type="entry name" value="TRICARBOXYLATE-BINDING PROTEIN"/>
    <property type="match status" value="1"/>
</dbReference>
<dbReference type="SUPFAM" id="SSF53850">
    <property type="entry name" value="Periplasmic binding protein-like II"/>
    <property type="match status" value="1"/>
</dbReference>
<dbReference type="RefSeq" id="WP_188633638.1">
    <property type="nucleotide sequence ID" value="NZ_BMNQ01000048.1"/>
</dbReference>